<protein>
    <submittedName>
        <fullName evidence="3">Uncharacterized protein</fullName>
    </submittedName>
</protein>
<dbReference type="RefSeq" id="WP_188256243.1">
    <property type="nucleotide sequence ID" value="NZ_JABVCF010000010.1"/>
</dbReference>
<dbReference type="Proteomes" id="UP000680348">
    <property type="component" value="Unassembled WGS sequence"/>
</dbReference>
<evidence type="ECO:0000256" key="2">
    <source>
        <dbReference type="SAM" id="SignalP"/>
    </source>
</evidence>
<feature type="compositionally biased region" description="Polar residues" evidence="1">
    <location>
        <begin position="75"/>
        <end position="89"/>
    </location>
</feature>
<sequence length="122" mass="13291">MHKLFFAGAFSVILATAALAQTDQNLNALPGQPSGADQQATGQGGQMPAQRGGNYRAQGQQGGSHQMKKRHAGTSHVQAQKGTYRMQGNQHHRKSSKHHRSQHNAAPSQTRTQTHTQTRPQY</sequence>
<gene>
    <name evidence="3" type="ORF">KEU06_18935</name>
</gene>
<name>A0A942E0N2_9HYPH</name>
<dbReference type="AlphaFoldDB" id="A0A942E0N2"/>
<accession>A0A942E0N2</accession>
<evidence type="ECO:0000313" key="3">
    <source>
        <dbReference type="EMBL" id="MBS3650692.1"/>
    </source>
</evidence>
<feature type="region of interest" description="Disordered" evidence="1">
    <location>
        <begin position="26"/>
        <end position="122"/>
    </location>
</feature>
<reference evidence="3" key="1">
    <citation type="submission" date="2021-04" db="EMBL/GenBank/DDBJ databases">
        <title>Pseudaminobacter soli sp. nov., isolated from paddy soil contaminated by heavy metals.</title>
        <authorList>
            <person name="Zhang K."/>
        </authorList>
    </citation>
    <scope>NUCLEOTIDE SEQUENCE</scope>
    <source>
        <strain evidence="3">19-2017</strain>
    </source>
</reference>
<feature type="compositionally biased region" description="Low complexity" evidence="1">
    <location>
        <begin position="109"/>
        <end position="122"/>
    </location>
</feature>
<feature type="chain" id="PRO_5037612584" evidence="2">
    <location>
        <begin position="21"/>
        <end position="122"/>
    </location>
</feature>
<evidence type="ECO:0000256" key="1">
    <source>
        <dbReference type="SAM" id="MobiDB-lite"/>
    </source>
</evidence>
<organism evidence="3 4">
    <name type="scientific">Pseudaminobacter soli</name>
    <name type="common">ex Zhang et al. 2022</name>
    <dbReference type="NCBI Taxonomy" id="2831468"/>
    <lineage>
        <taxon>Bacteria</taxon>
        <taxon>Pseudomonadati</taxon>
        <taxon>Pseudomonadota</taxon>
        <taxon>Alphaproteobacteria</taxon>
        <taxon>Hyphomicrobiales</taxon>
        <taxon>Phyllobacteriaceae</taxon>
        <taxon>Pseudaminobacter</taxon>
    </lineage>
</organism>
<dbReference type="EMBL" id="JAGWCR010000010">
    <property type="protein sequence ID" value="MBS3650692.1"/>
    <property type="molecule type" value="Genomic_DNA"/>
</dbReference>
<feature type="signal peptide" evidence="2">
    <location>
        <begin position="1"/>
        <end position="20"/>
    </location>
</feature>
<keyword evidence="2" id="KW-0732">Signal</keyword>
<comment type="caution">
    <text evidence="3">The sequence shown here is derived from an EMBL/GenBank/DDBJ whole genome shotgun (WGS) entry which is preliminary data.</text>
</comment>
<proteinExistence type="predicted"/>
<keyword evidence="4" id="KW-1185">Reference proteome</keyword>
<evidence type="ECO:0000313" key="4">
    <source>
        <dbReference type="Proteomes" id="UP000680348"/>
    </source>
</evidence>
<feature type="compositionally biased region" description="Basic residues" evidence="1">
    <location>
        <begin position="90"/>
        <end position="102"/>
    </location>
</feature>